<feature type="domain" description="Thioredoxin" evidence="8">
    <location>
        <begin position="247"/>
        <end position="392"/>
    </location>
</feature>
<evidence type="ECO:0000256" key="4">
    <source>
        <dbReference type="ARBA" id="ARBA00022748"/>
    </source>
</evidence>
<dbReference type="Gene3D" id="3.40.30.10">
    <property type="entry name" value="Glutaredoxin"/>
    <property type="match status" value="1"/>
</dbReference>
<dbReference type="EMBL" id="JTJJ01000061">
    <property type="protein sequence ID" value="KHJ66965.1"/>
    <property type="molecule type" value="Genomic_DNA"/>
</dbReference>
<feature type="transmembrane region" description="Helical" evidence="7">
    <location>
        <begin position="68"/>
        <end position="85"/>
    </location>
</feature>
<organism evidence="9 10">
    <name type="scientific">Pantoea rodasii</name>
    <dbReference type="NCBI Taxonomy" id="1076549"/>
    <lineage>
        <taxon>Bacteria</taxon>
        <taxon>Pseudomonadati</taxon>
        <taxon>Pseudomonadota</taxon>
        <taxon>Gammaproteobacteria</taxon>
        <taxon>Enterobacterales</taxon>
        <taxon>Erwiniaceae</taxon>
        <taxon>Pantoea</taxon>
    </lineage>
</organism>
<dbReference type="Proteomes" id="UP000030853">
    <property type="component" value="Unassembled WGS sequence"/>
</dbReference>
<dbReference type="InterPro" id="IPR036249">
    <property type="entry name" value="Thioredoxin-like_sf"/>
</dbReference>
<feature type="transmembrane region" description="Helical" evidence="7">
    <location>
        <begin position="152"/>
        <end position="173"/>
    </location>
</feature>
<feature type="transmembrane region" description="Helical" evidence="7">
    <location>
        <begin position="6"/>
        <end position="30"/>
    </location>
</feature>
<feature type="transmembrane region" description="Helical" evidence="7">
    <location>
        <begin position="37"/>
        <end position="62"/>
    </location>
</feature>
<comment type="subcellular location">
    <subcellularLocation>
        <location evidence="1">Cell membrane</location>
        <topology evidence="1">Multi-pass membrane protein</topology>
    </subcellularLocation>
</comment>
<dbReference type="InterPro" id="IPR050553">
    <property type="entry name" value="Thioredoxin_ResA/DsbE_sf"/>
</dbReference>
<dbReference type="SUPFAM" id="SSF52833">
    <property type="entry name" value="Thioredoxin-like"/>
    <property type="match status" value="1"/>
</dbReference>
<gene>
    <name evidence="9" type="ORF">QU24_16300</name>
</gene>
<dbReference type="InterPro" id="IPR013766">
    <property type="entry name" value="Thioredoxin_domain"/>
</dbReference>
<dbReference type="InterPro" id="IPR000866">
    <property type="entry name" value="AhpC/TSA"/>
</dbReference>
<evidence type="ECO:0000256" key="3">
    <source>
        <dbReference type="ARBA" id="ARBA00022692"/>
    </source>
</evidence>
<dbReference type="PANTHER" id="PTHR42852">
    <property type="entry name" value="THIOL:DISULFIDE INTERCHANGE PROTEIN DSBE"/>
    <property type="match status" value="1"/>
</dbReference>
<keyword evidence="3 7" id="KW-0812">Transmembrane</keyword>
<accession>A0A0B1R794</accession>
<protein>
    <submittedName>
        <fullName evidence="9">Cytochrome C biogenesis protein</fullName>
    </submittedName>
</protein>
<dbReference type="RefSeq" id="WP_039333104.1">
    <property type="nucleotide sequence ID" value="NZ_JTJJ01000061.1"/>
</dbReference>
<evidence type="ECO:0000256" key="5">
    <source>
        <dbReference type="ARBA" id="ARBA00022989"/>
    </source>
</evidence>
<dbReference type="GO" id="GO:0017004">
    <property type="term" value="P:cytochrome complex assembly"/>
    <property type="evidence" value="ECO:0007669"/>
    <property type="project" value="UniProtKB-KW"/>
</dbReference>
<evidence type="ECO:0000313" key="9">
    <source>
        <dbReference type="EMBL" id="KHJ66965.1"/>
    </source>
</evidence>
<dbReference type="PROSITE" id="PS51352">
    <property type="entry name" value="THIOREDOXIN_2"/>
    <property type="match status" value="1"/>
</dbReference>
<feature type="transmembrane region" description="Helical" evidence="7">
    <location>
        <begin position="194"/>
        <end position="214"/>
    </location>
</feature>
<sequence length="396" mass="42850">MTLLIAFCAGMLTLLSPCTLPVIPFVFASVRGQKGQLLALLSGMVMMFTAVALLVTVTSHWVASVTAAARWIALAFLAVTSLTLLSSRLAQYVTQPFVALGNRMNDASQRRRGLVAAGLAGMATGMLWAPCAGPVLGAILSLAVVGKDPVSVGLLLVAYGSGAALMLALLFVAGRGLVMRLRPGLALTSRLRQVAGGLMLAAVVLIASGAQGQLQSGPAFAQRLEQRLSEWGPQPATKPRLEPVVMPQTRSTLPSLQGGTAWLNGAAVTPETLKGKVVLVDFWTYDCINCQHTLPHVRDWANKYQPEGLVVVGVHTPEYPWERDEKAVSRAIKQWQLPYTVVADNNYSIWNRFGNQYWPAHYIFDAHGQLRYTAFGEGQYAEQEQVIQQLLKEART</sequence>
<dbReference type="InterPro" id="IPR003834">
    <property type="entry name" value="Cyt_c_assmbl_TM_dom"/>
</dbReference>
<dbReference type="GO" id="GO:0016209">
    <property type="term" value="F:antioxidant activity"/>
    <property type="evidence" value="ECO:0007669"/>
    <property type="project" value="InterPro"/>
</dbReference>
<dbReference type="GO" id="GO:0016491">
    <property type="term" value="F:oxidoreductase activity"/>
    <property type="evidence" value="ECO:0007669"/>
    <property type="project" value="InterPro"/>
</dbReference>
<evidence type="ECO:0000256" key="1">
    <source>
        <dbReference type="ARBA" id="ARBA00004651"/>
    </source>
</evidence>
<evidence type="ECO:0000256" key="2">
    <source>
        <dbReference type="ARBA" id="ARBA00022475"/>
    </source>
</evidence>
<keyword evidence="6 7" id="KW-0472">Membrane</keyword>
<dbReference type="PANTHER" id="PTHR42852:SF13">
    <property type="entry name" value="PROTEIN DIPZ"/>
    <property type="match status" value="1"/>
</dbReference>
<evidence type="ECO:0000259" key="8">
    <source>
        <dbReference type="PROSITE" id="PS51352"/>
    </source>
</evidence>
<keyword evidence="2" id="KW-1003">Cell membrane</keyword>
<evidence type="ECO:0000313" key="10">
    <source>
        <dbReference type="Proteomes" id="UP000030853"/>
    </source>
</evidence>
<name>A0A0B1R794_9GAMM</name>
<dbReference type="Pfam" id="PF02683">
    <property type="entry name" value="DsbD_TM"/>
    <property type="match status" value="1"/>
</dbReference>
<comment type="caution">
    <text evidence="9">The sequence shown here is derived from an EMBL/GenBank/DDBJ whole genome shotgun (WGS) entry which is preliminary data.</text>
</comment>
<reference evidence="9 10" key="1">
    <citation type="submission" date="2014-11" db="EMBL/GenBank/DDBJ databases">
        <title>Genome sequencing of Pantoea rodasii ND03.</title>
        <authorList>
            <person name="Muhamad Yunos N.Y."/>
            <person name="Chan K.-G."/>
        </authorList>
    </citation>
    <scope>NUCLEOTIDE SEQUENCE [LARGE SCALE GENOMIC DNA]</scope>
    <source>
        <strain evidence="9 10">ND03</strain>
    </source>
</reference>
<dbReference type="GO" id="GO:0005886">
    <property type="term" value="C:plasma membrane"/>
    <property type="evidence" value="ECO:0007669"/>
    <property type="project" value="UniProtKB-SubCell"/>
</dbReference>
<feature type="transmembrane region" description="Helical" evidence="7">
    <location>
        <begin position="113"/>
        <end position="146"/>
    </location>
</feature>
<evidence type="ECO:0000256" key="6">
    <source>
        <dbReference type="ARBA" id="ARBA00023136"/>
    </source>
</evidence>
<dbReference type="AlphaFoldDB" id="A0A0B1R794"/>
<keyword evidence="5 7" id="KW-1133">Transmembrane helix</keyword>
<evidence type="ECO:0000256" key="7">
    <source>
        <dbReference type="SAM" id="Phobius"/>
    </source>
</evidence>
<dbReference type="Pfam" id="PF00578">
    <property type="entry name" value="AhpC-TSA"/>
    <property type="match status" value="1"/>
</dbReference>
<keyword evidence="4" id="KW-0201">Cytochrome c-type biogenesis</keyword>
<proteinExistence type="predicted"/>